<sequence>MSLSESEITSNPNHISTESDASIASAIMIDKIIRKKNVVNLRKIIKKNIKTDRAHNRKLKTERNNPI</sequence>
<evidence type="ECO:0000313" key="2">
    <source>
        <dbReference type="EMBL" id="AYV79049.1"/>
    </source>
</evidence>
<reference evidence="2" key="1">
    <citation type="submission" date="2018-10" db="EMBL/GenBank/DDBJ databases">
        <title>Hidden diversity of soil giant viruses.</title>
        <authorList>
            <person name="Schulz F."/>
            <person name="Alteio L."/>
            <person name="Goudeau D."/>
            <person name="Ryan E.M."/>
            <person name="Malmstrom R.R."/>
            <person name="Blanchard J."/>
            <person name="Woyke T."/>
        </authorList>
    </citation>
    <scope>NUCLEOTIDE SEQUENCE</scope>
    <source>
        <strain evidence="2">FNV1</strain>
    </source>
</reference>
<accession>A0A3G5A0F2</accession>
<name>A0A3G5A0F2_9VIRU</name>
<gene>
    <name evidence="2" type="ORF">Faunusvirus1_69</name>
</gene>
<evidence type="ECO:0000256" key="1">
    <source>
        <dbReference type="SAM" id="MobiDB-lite"/>
    </source>
</evidence>
<protein>
    <submittedName>
        <fullName evidence="2">Uncharacterized protein</fullName>
    </submittedName>
</protein>
<proteinExistence type="predicted"/>
<dbReference type="EMBL" id="MK072132">
    <property type="protein sequence ID" value="AYV79049.1"/>
    <property type="molecule type" value="Genomic_DNA"/>
</dbReference>
<organism evidence="2">
    <name type="scientific">Faunusvirus sp</name>
    <dbReference type="NCBI Taxonomy" id="2487766"/>
    <lineage>
        <taxon>Viruses</taxon>
        <taxon>Varidnaviria</taxon>
        <taxon>Bamfordvirae</taxon>
        <taxon>Nucleocytoviricota</taxon>
        <taxon>Megaviricetes</taxon>
        <taxon>Imitervirales</taxon>
        <taxon>Mimiviridae</taxon>
    </lineage>
</organism>
<feature type="region of interest" description="Disordered" evidence="1">
    <location>
        <begin position="1"/>
        <end position="20"/>
    </location>
</feature>